<evidence type="ECO:0000313" key="3">
    <source>
        <dbReference type="Proteomes" id="UP000326924"/>
    </source>
</evidence>
<organism evidence="2 3">
    <name type="scientific">Sphaerosporella brunnea</name>
    <dbReference type="NCBI Taxonomy" id="1250544"/>
    <lineage>
        <taxon>Eukaryota</taxon>
        <taxon>Fungi</taxon>
        <taxon>Dikarya</taxon>
        <taxon>Ascomycota</taxon>
        <taxon>Pezizomycotina</taxon>
        <taxon>Pezizomycetes</taxon>
        <taxon>Pezizales</taxon>
        <taxon>Pyronemataceae</taxon>
        <taxon>Sphaerosporella</taxon>
    </lineage>
</organism>
<proteinExistence type="predicted"/>
<dbReference type="EMBL" id="VXIS01000013">
    <property type="protein sequence ID" value="KAA8913657.1"/>
    <property type="molecule type" value="Genomic_DNA"/>
</dbReference>
<dbReference type="Proteomes" id="UP000326924">
    <property type="component" value="Unassembled WGS sequence"/>
</dbReference>
<evidence type="ECO:0000256" key="1">
    <source>
        <dbReference type="SAM" id="MobiDB-lite"/>
    </source>
</evidence>
<feature type="compositionally biased region" description="Basic and acidic residues" evidence="1">
    <location>
        <begin position="227"/>
        <end position="243"/>
    </location>
</feature>
<gene>
    <name evidence="2" type="ORF">FN846DRAFT_902720</name>
</gene>
<comment type="caution">
    <text evidence="2">The sequence shown here is derived from an EMBL/GenBank/DDBJ whole genome shotgun (WGS) entry which is preliminary data.</text>
</comment>
<dbReference type="InParanoid" id="A0A5J5FA15"/>
<evidence type="ECO:0000313" key="2">
    <source>
        <dbReference type="EMBL" id="KAA8913657.1"/>
    </source>
</evidence>
<accession>A0A5J5FA15</accession>
<feature type="region of interest" description="Disordered" evidence="1">
    <location>
        <begin position="90"/>
        <end position="113"/>
    </location>
</feature>
<feature type="region of interest" description="Disordered" evidence="1">
    <location>
        <begin position="223"/>
        <end position="243"/>
    </location>
</feature>
<feature type="region of interest" description="Disordered" evidence="1">
    <location>
        <begin position="186"/>
        <end position="210"/>
    </location>
</feature>
<protein>
    <submittedName>
        <fullName evidence="2">Uncharacterized protein</fullName>
    </submittedName>
</protein>
<feature type="compositionally biased region" description="Gly residues" evidence="1">
    <location>
        <begin position="196"/>
        <end position="208"/>
    </location>
</feature>
<reference evidence="2 3" key="1">
    <citation type="submission" date="2019-09" db="EMBL/GenBank/DDBJ databases">
        <title>Draft genome of the ectomycorrhizal ascomycete Sphaerosporella brunnea.</title>
        <authorList>
            <consortium name="DOE Joint Genome Institute"/>
            <person name="Benucci G.M."/>
            <person name="Marozzi G."/>
            <person name="Antonielli L."/>
            <person name="Sanchez S."/>
            <person name="Marco P."/>
            <person name="Wang X."/>
            <person name="Falini L.B."/>
            <person name="Barry K."/>
            <person name="Haridas S."/>
            <person name="Lipzen A."/>
            <person name="Labutti K."/>
            <person name="Grigoriev I.V."/>
            <person name="Murat C."/>
            <person name="Martin F."/>
            <person name="Albertini E."/>
            <person name="Donnini D."/>
            <person name="Bonito G."/>
        </authorList>
    </citation>
    <scope>NUCLEOTIDE SEQUENCE [LARGE SCALE GENOMIC DNA]</scope>
    <source>
        <strain evidence="2 3">Sb_GMNB300</strain>
    </source>
</reference>
<sequence>MSIVCYHGTRPVTEKKQFRTLLELERNINEDAHAILRDKRRCDRQQYAQIVENFVNANVFLQPQGMLLAASDVTGLDLMEHSEVDPAIVQAQQQDSHHDAPAPKKKRRKLALHEDHKSSCKALDISEKDRVTMSGFLEYIKECCEELNCPINKNYSTYEKEDLTNFDHKVGKEIKGSLAQLRGKNKAIVKDKEGGGSDGGGGDGGGGDTAAVDRLMDALFHRSPVLRLHEDPQQKHEGMDKDE</sequence>
<keyword evidence="3" id="KW-1185">Reference proteome</keyword>
<dbReference type="AlphaFoldDB" id="A0A5J5FA15"/>
<name>A0A5J5FA15_9PEZI</name>